<evidence type="ECO:0000313" key="2">
    <source>
        <dbReference type="EMBL" id="OUT06876.1"/>
    </source>
</evidence>
<evidence type="ECO:0000313" key="3">
    <source>
        <dbReference type="EMBL" id="OUT08960.1"/>
    </source>
</evidence>
<protein>
    <submittedName>
        <fullName evidence="2">Uncharacterized protein</fullName>
    </submittedName>
</protein>
<sequence length="72" mass="8007">MSKEISLFGTVKEVLGTVLRSGERLVKIADQGTQYALEAAKVARLEAINELEISEESLKSFEEKVALLERIK</sequence>
<evidence type="ECO:0000256" key="1">
    <source>
        <dbReference type="SAM" id="Coils"/>
    </source>
</evidence>
<dbReference type="Proteomes" id="UP000196317">
    <property type="component" value="Unassembled WGS sequence"/>
</dbReference>
<dbReference type="EMBL" id="NDYN01000010">
    <property type="protein sequence ID" value="OUT06876.1"/>
    <property type="molecule type" value="Genomic_DNA"/>
</dbReference>
<name>A0A1Y5ME47_9BACT</name>
<reference evidence="2 4" key="1">
    <citation type="submission" date="2017-04" db="EMBL/GenBank/DDBJ databases">
        <title>Complete genome of Campylobacter concisus ATCC 33237T and draft genomes for an additional eight well characterized C. concisus strains.</title>
        <authorList>
            <person name="Cornelius A.J."/>
            <person name="Miller W.G."/>
            <person name="Lastovica A.J."/>
            <person name="On S.L."/>
            <person name="French N.P."/>
            <person name="Vandenberg O."/>
            <person name="Biggs P.J."/>
        </authorList>
    </citation>
    <scope>NUCLEOTIDE SEQUENCE [LARGE SCALE GENOMIC DNA]</scope>
    <source>
        <strain evidence="2 4">CCUG 19995</strain>
    </source>
</reference>
<keyword evidence="1" id="KW-0175">Coiled coil</keyword>
<evidence type="ECO:0000313" key="4">
    <source>
        <dbReference type="Proteomes" id="UP000196317"/>
    </source>
</evidence>
<gene>
    <name evidence="3" type="ORF">B9N65_01065</name>
    <name evidence="2" type="ORF">B9N65_09860</name>
</gene>
<comment type="caution">
    <text evidence="2">The sequence shown here is derived from an EMBL/GenBank/DDBJ whole genome shotgun (WGS) entry which is preliminary data.</text>
</comment>
<accession>A0A1Y5ME47</accession>
<feature type="coiled-coil region" evidence="1">
    <location>
        <begin position="44"/>
        <end position="71"/>
    </location>
</feature>
<dbReference type="RefSeq" id="WP_087582457.1">
    <property type="nucleotide sequence ID" value="NZ_NDYN01000001.1"/>
</dbReference>
<dbReference type="EMBL" id="NDYN01000001">
    <property type="protein sequence ID" value="OUT08960.1"/>
    <property type="molecule type" value="Genomic_DNA"/>
</dbReference>
<dbReference type="AlphaFoldDB" id="A0A1Y5ME47"/>
<organism evidence="2 4">
    <name type="scientific">Campylobacter concisus</name>
    <dbReference type="NCBI Taxonomy" id="199"/>
    <lineage>
        <taxon>Bacteria</taxon>
        <taxon>Pseudomonadati</taxon>
        <taxon>Campylobacterota</taxon>
        <taxon>Epsilonproteobacteria</taxon>
        <taxon>Campylobacterales</taxon>
        <taxon>Campylobacteraceae</taxon>
        <taxon>Campylobacter</taxon>
    </lineage>
</organism>
<proteinExistence type="predicted"/>